<evidence type="ECO:0000256" key="1">
    <source>
        <dbReference type="SAM" id="MobiDB-lite"/>
    </source>
</evidence>
<organism evidence="2 3">
    <name type="scientific">Zingiber officinale</name>
    <name type="common">Ginger</name>
    <name type="synonym">Amomum zingiber</name>
    <dbReference type="NCBI Taxonomy" id="94328"/>
    <lineage>
        <taxon>Eukaryota</taxon>
        <taxon>Viridiplantae</taxon>
        <taxon>Streptophyta</taxon>
        <taxon>Embryophyta</taxon>
        <taxon>Tracheophyta</taxon>
        <taxon>Spermatophyta</taxon>
        <taxon>Magnoliopsida</taxon>
        <taxon>Liliopsida</taxon>
        <taxon>Zingiberales</taxon>
        <taxon>Zingiberaceae</taxon>
        <taxon>Zingiber</taxon>
    </lineage>
</organism>
<evidence type="ECO:0000313" key="2">
    <source>
        <dbReference type="EMBL" id="KAG6479211.1"/>
    </source>
</evidence>
<dbReference type="Proteomes" id="UP000734854">
    <property type="component" value="Unassembled WGS sequence"/>
</dbReference>
<proteinExistence type="predicted"/>
<comment type="caution">
    <text evidence="2">The sequence shown here is derived from an EMBL/GenBank/DDBJ whole genome shotgun (WGS) entry which is preliminary data.</text>
</comment>
<reference evidence="2 3" key="1">
    <citation type="submission" date="2020-08" db="EMBL/GenBank/DDBJ databases">
        <title>Plant Genome Project.</title>
        <authorList>
            <person name="Zhang R.-G."/>
        </authorList>
    </citation>
    <scope>NUCLEOTIDE SEQUENCE [LARGE SCALE GENOMIC DNA]</scope>
    <source>
        <tissue evidence="2">Rhizome</tissue>
    </source>
</reference>
<gene>
    <name evidence="2" type="ORF">ZIOFF_062672</name>
</gene>
<evidence type="ECO:0000313" key="3">
    <source>
        <dbReference type="Proteomes" id="UP000734854"/>
    </source>
</evidence>
<dbReference type="AlphaFoldDB" id="A0A8J5F1E2"/>
<dbReference type="EMBL" id="JACMSC010000017">
    <property type="protein sequence ID" value="KAG6479211.1"/>
    <property type="molecule type" value="Genomic_DNA"/>
</dbReference>
<keyword evidence="3" id="KW-1185">Reference proteome</keyword>
<accession>A0A8J5F1E2</accession>
<dbReference type="PANTHER" id="PTHR32166:SF24">
    <property type="entry name" value="F16P17.2 PROTEIN"/>
    <property type="match status" value="1"/>
</dbReference>
<feature type="compositionally biased region" description="Polar residues" evidence="1">
    <location>
        <begin position="1"/>
        <end position="18"/>
    </location>
</feature>
<dbReference type="PANTHER" id="PTHR32166">
    <property type="entry name" value="OSJNBA0013A04.12 PROTEIN"/>
    <property type="match status" value="1"/>
</dbReference>
<name>A0A8J5F1E2_ZINOF</name>
<sequence>MSTQSSKVGSVRKNSIGCSGSDESKGKGTLHGFVSLEPRQTTLNSAYKKDLLVDVKCRVGRFIYSAAFQFNVMNDPYWLPMVEGIAEYGRGFKPPSMEELRTWILKAEDIAKLKIFFDTIEHAKMVLKFLYGYETILSLMRKYTNCKEILRLAITHFATSFLTLQSMYKGEVMKRIVANDLNFWPHVVFCVKSVVPLLEMDYMLAWLRCCLLIVLKRTSNLTCITKLKENLELQ</sequence>
<protein>
    <submittedName>
        <fullName evidence="2">Uncharacterized protein</fullName>
    </submittedName>
</protein>
<feature type="region of interest" description="Disordered" evidence="1">
    <location>
        <begin position="1"/>
        <end position="26"/>
    </location>
</feature>